<dbReference type="SUPFAM" id="SSF82199">
    <property type="entry name" value="SET domain"/>
    <property type="match status" value="1"/>
</dbReference>
<dbReference type="InterPro" id="IPR050600">
    <property type="entry name" value="SETD3_SETD6_MTase"/>
</dbReference>
<dbReference type="GO" id="GO:0016279">
    <property type="term" value="F:protein-lysine N-methyltransferase activity"/>
    <property type="evidence" value="ECO:0007669"/>
    <property type="project" value="EnsemblFungi"/>
</dbReference>
<dbReference type="PANTHER" id="PTHR13271:SF147">
    <property type="entry name" value="PROTEIN-LYSINE N-METHYLTRANSFERASE EFM1-RELATED"/>
    <property type="match status" value="1"/>
</dbReference>
<dbReference type="STRING" id="1071383.J7RXN7"/>
<gene>
    <name evidence="1" type="primary">KNAG0D01100</name>
    <name evidence="1" type="ordered locus">KNAG_0D01100</name>
</gene>
<dbReference type="Proteomes" id="UP000006310">
    <property type="component" value="Chromosome 4"/>
</dbReference>
<reference evidence="2" key="2">
    <citation type="submission" date="2012-08" db="EMBL/GenBank/DDBJ databases">
        <title>Genome sequence of Kazachstania naganishii.</title>
        <authorList>
            <person name="Gordon J.L."/>
            <person name="Armisen D."/>
            <person name="Proux-Wera E."/>
            <person name="OhEigeartaigh S.S."/>
            <person name="Byrne K.P."/>
            <person name="Wolfe K.H."/>
        </authorList>
    </citation>
    <scope>NUCLEOTIDE SEQUENCE [LARGE SCALE GENOMIC DNA]</scope>
    <source>
        <strain evidence="2">ATCC MYA-139 / BCRC 22969 / CBS 8797 / CCRC 22969 / KCTC 17520 / NBRC 10181 / NCYC 3082</strain>
    </source>
</reference>
<dbReference type="AlphaFoldDB" id="J7RXN7"/>
<dbReference type="GO" id="GO:0005634">
    <property type="term" value="C:nucleus"/>
    <property type="evidence" value="ECO:0007669"/>
    <property type="project" value="TreeGrafter"/>
</dbReference>
<dbReference type="InterPro" id="IPR046341">
    <property type="entry name" value="SET_dom_sf"/>
</dbReference>
<dbReference type="OrthoDB" id="42889at2759"/>
<dbReference type="RefSeq" id="XP_022464108.1">
    <property type="nucleotide sequence ID" value="XM_022607521.1"/>
</dbReference>
<dbReference type="HOGENOM" id="CLU_030667_2_0_1"/>
<dbReference type="OMA" id="FLWSHLI"/>
<dbReference type="PANTHER" id="PTHR13271">
    <property type="entry name" value="UNCHARACTERIZED PUTATIVE METHYLTRANSFERASE"/>
    <property type="match status" value="1"/>
</dbReference>
<evidence type="ECO:0008006" key="3">
    <source>
        <dbReference type="Google" id="ProtNLM"/>
    </source>
</evidence>
<dbReference type="KEGG" id="kng:KNAG_0D01100"/>
<evidence type="ECO:0000313" key="1">
    <source>
        <dbReference type="EMBL" id="CCK69862.1"/>
    </source>
</evidence>
<dbReference type="Gene3D" id="3.90.1410.10">
    <property type="entry name" value="set domain protein methyltransferase, domain 1"/>
    <property type="match status" value="1"/>
</dbReference>
<dbReference type="GeneID" id="34525551"/>
<evidence type="ECO:0000313" key="2">
    <source>
        <dbReference type="Proteomes" id="UP000006310"/>
    </source>
</evidence>
<proteinExistence type="predicted"/>
<dbReference type="eggNOG" id="KOG1337">
    <property type="taxonomic scope" value="Eukaryota"/>
</dbReference>
<reference evidence="1 2" key="1">
    <citation type="journal article" date="2011" name="Proc. Natl. Acad. Sci. U.S.A.">
        <title>Evolutionary erosion of yeast sex chromosomes by mating-type switching accidents.</title>
        <authorList>
            <person name="Gordon J.L."/>
            <person name="Armisen D."/>
            <person name="Proux-Wera E."/>
            <person name="Oheigeartaigh S.S."/>
            <person name="Byrne K.P."/>
            <person name="Wolfe K.H."/>
        </authorList>
    </citation>
    <scope>NUCLEOTIDE SEQUENCE [LARGE SCALE GENOMIC DNA]</scope>
    <source>
        <strain evidence="2">ATCC MYA-139 / BCRC 22969 / CBS 8797 / CCRC 22969 / KCTC 17520 / NBRC 10181 / NCYC 3082</strain>
    </source>
</reference>
<sequence>MEQINCLLDWGKNVGITYSDELKFRSDQERGVYGIYEGDNTPRRGNLSIEVPNHAIISNNLAERVFGWRDNGLLKIVVSLFKFGAGDETIFKDPAIRDLREKFSPYLKSLPDVVNSPLLWNPLEITLLEHTNLANGYKEKLFDLFGQWIRLLDETPTLSDYKDSVAQDIKYFKEFQQLDDDTIYNKLLLPVVEGTFHHWCSFSSFLWSHLIFTSRAFPEYIINKGNCEPHEVILLPILDLLNHDYESKVLWSTDRGSAFIYQNLEDIETLKQGQEIFNNYGPKGNEELLTSYGFVLEDNVNDIVLLKIKLPLPLIAEILAKEPSIKLPTLDDYTTYAFDDNSTKIPNSVSDIEKYKDGIIYVLNSSNNEACLEPLLQLFTFISQRPSESSADCVRPKFQGLQSLRVAIQHKLNPLSKKTLPDCKLKGMYRMSPYREKCAAVYKNGQISILKQSISTLKKVEVAWLSQCKSSLLTVSKIMKNDPKFFEAELASYMSDTNSKDITFDSTFDLLVLWIVIKIKSNTFTTKHSWVKAQYQSYVEPLENSDTIDEDIVAFHNTYFTDTSAVDISDLNKAFNFVSDNTFTRSSSSQETILVRASH</sequence>
<accession>J7RXN7</accession>
<protein>
    <recommendedName>
        <fullName evidence="3">SET domain-containing protein</fullName>
    </recommendedName>
</protein>
<dbReference type="EMBL" id="HE978317">
    <property type="protein sequence ID" value="CCK69862.1"/>
    <property type="molecule type" value="Genomic_DNA"/>
</dbReference>
<keyword evidence="2" id="KW-1185">Reference proteome</keyword>
<organism evidence="1 2">
    <name type="scientific">Huiozyma naganishii (strain ATCC MYA-139 / BCRC 22969 / CBS 8797 / KCTC 17520 / NBRC 10181 / NCYC 3082 / Yp74L-3)</name>
    <name type="common">Yeast</name>
    <name type="synonym">Kazachstania naganishii</name>
    <dbReference type="NCBI Taxonomy" id="1071383"/>
    <lineage>
        <taxon>Eukaryota</taxon>
        <taxon>Fungi</taxon>
        <taxon>Dikarya</taxon>
        <taxon>Ascomycota</taxon>
        <taxon>Saccharomycotina</taxon>
        <taxon>Saccharomycetes</taxon>
        <taxon>Saccharomycetales</taxon>
        <taxon>Saccharomycetaceae</taxon>
        <taxon>Huiozyma</taxon>
    </lineage>
</organism>
<name>J7RXN7_HUIN7</name>